<dbReference type="GO" id="GO:0005886">
    <property type="term" value="C:plasma membrane"/>
    <property type="evidence" value="ECO:0007669"/>
    <property type="project" value="TreeGrafter"/>
</dbReference>
<evidence type="ECO:0000256" key="2">
    <source>
        <dbReference type="SAM" id="Phobius"/>
    </source>
</evidence>
<dbReference type="InterPro" id="IPR014729">
    <property type="entry name" value="Rossmann-like_a/b/a_fold"/>
</dbReference>
<proteinExistence type="predicted"/>
<dbReference type="InterPro" id="IPR051599">
    <property type="entry name" value="Cell_Envelope_Assoc"/>
</dbReference>
<dbReference type="AlphaFoldDB" id="A0A2P8D297"/>
<dbReference type="InterPro" id="IPR003848">
    <property type="entry name" value="DUF218"/>
</dbReference>
<evidence type="ECO:0000313" key="4">
    <source>
        <dbReference type="EMBL" id="PSK91350.1"/>
    </source>
</evidence>
<feature type="region of interest" description="Disordered" evidence="1">
    <location>
        <begin position="1"/>
        <end position="131"/>
    </location>
</feature>
<dbReference type="Pfam" id="PF02698">
    <property type="entry name" value="DUF218"/>
    <property type="match status" value="1"/>
</dbReference>
<keyword evidence="2" id="KW-1133">Transmembrane helix</keyword>
<dbReference type="OrthoDB" id="9782395at2"/>
<organism evidence="4 5">
    <name type="scientific">Murinocardiopsis flavida</name>
    <dbReference type="NCBI Taxonomy" id="645275"/>
    <lineage>
        <taxon>Bacteria</taxon>
        <taxon>Bacillati</taxon>
        <taxon>Actinomycetota</taxon>
        <taxon>Actinomycetes</taxon>
        <taxon>Streptosporangiales</taxon>
        <taxon>Nocardiopsidaceae</taxon>
        <taxon>Murinocardiopsis</taxon>
    </lineage>
</organism>
<dbReference type="RefSeq" id="WP_106585606.1">
    <property type="nucleotide sequence ID" value="NZ_PYGA01000020.1"/>
</dbReference>
<name>A0A2P8D297_9ACTN</name>
<dbReference type="Proteomes" id="UP000240542">
    <property type="component" value="Unassembled WGS sequence"/>
</dbReference>
<evidence type="ECO:0000259" key="3">
    <source>
        <dbReference type="Pfam" id="PF02698"/>
    </source>
</evidence>
<protein>
    <submittedName>
        <fullName evidence="4">Uncharacterized SAM-binding protein YcdF (DUF218 family)</fullName>
    </submittedName>
</protein>
<feature type="compositionally biased region" description="Basic and acidic residues" evidence="1">
    <location>
        <begin position="95"/>
        <end position="117"/>
    </location>
</feature>
<evidence type="ECO:0000256" key="1">
    <source>
        <dbReference type="SAM" id="MobiDB-lite"/>
    </source>
</evidence>
<gene>
    <name evidence="4" type="ORF">CLV63_12076</name>
</gene>
<keyword evidence="5" id="KW-1185">Reference proteome</keyword>
<feature type="domain" description="DUF218" evidence="3">
    <location>
        <begin position="172"/>
        <end position="303"/>
    </location>
</feature>
<dbReference type="PANTHER" id="PTHR30336">
    <property type="entry name" value="INNER MEMBRANE PROTEIN, PROBABLE PERMEASE"/>
    <property type="match status" value="1"/>
</dbReference>
<sequence length="339" mass="36596">MRGDGVDSGREPRAGRPGADPDPGTTRPFVRDDYAAADPAAGGRPQEFVRARIPSAGPGPANADSTQVFTREPGGGPERPDPDATRTMSRPGSRPSDDGTGGHDDDGGGDDDGRDHYDDDDDPPGRRGAPRRRRFKIRHAVALVVLLAVLTPFATWGWVWYTARQDERVPTDAIVVLGASQYNGRPSPIFEARLQHAAELYEAGVAPAIVTVGGNLPGDNFTEGGTGREWLIQAGVPAERVVAVEKGNDTLQSFQAMEPVFADRGWDSAVIVTDPWHALRSRVMAGDYGIEEATTSPSRSGPAVIERETQLWYITRETASLWYYWIFGDSTDLEVDATG</sequence>
<dbReference type="Gene3D" id="3.40.50.620">
    <property type="entry name" value="HUPs"/>
    <property type="match status" value="1"/>
</dbReference>
<feature type="transmembrane region" description="Helical" evidence="2">
    <location>
        <begin position="140"/>
        <end position="161"/>
    </location>
</feature>
<accession>A0A2P8D297</accession>
<dbReference type="PANTHER" id="PTHR30336:SF20">
    <property type="entry name" value="DUF218 DOMAIN-CONTAINING PROTEIN"/>
    <property type="match status" value="1"/>
</dbReference>
<dbReference type="EMBL" id="PYGA01000020">
    <property type="protein sequence ID" value="PSK91350.1"/>
    <property type="molecule type" value="Genomic_DNA"/>
</dbReference>
<evidence type="ECO:0000313" key="5">
    <source>
        <dbReference type="Proteomes" id="UP000240542"/>
    </source>
</evidence>
<keyword evidence="2" id="KW-0812">Transmembrane</keyword>
<reference evidence="4 5" key="1">
    <citation type="submission" date="2018-03" db="EMBL/GenBank/DDBJ databases">
        <title>Genomic Encyclopedia of Archaeal and Bacterial Type Strains, Phase II (KMG-II): from individual species to whole genera.</title>
        <authorList>
            <person name="Goeker M."/>
        </authorList>
    </citation>
    <scope>NUCLEOTIDE SEQUENCE [LARGE SCALE GENOMIC DNA]</scope>
    <source>
        <strain evidence="4 5">DSM 45312</strain>
    </source>
</reference>
<comment type="caution">
    <text evidence="4">The sequence shown here is derived from an EMBL/GenBank/DDBJ whole genome shotgun (WGS) entry which is preliminary data.</text>
</comment>
<keyword evidence="2" id="KW-0472">Membrane</keyword>
<dbReference type="CDD" id="cd06259">
    <property type="entry name" value="YdcF-like"/>
    <property type="match status" value="1"/>
</dbReference>
<feature type="compositionally biased region" description="Basic and acidic residues" evidence="1">
    <location>
        <begin position="1"/>
        <end position="14"/>
    </location>
</feature>